<dbReference type="eggNOG" id="KOG1489">
    <property type="taxonomic scope" value="Eukaryota"/>
</dbReference>
<dbReference type="EMBL" id="GG663744">
    <property type="protein sequence ID" value="EEH54159.1"/>
    <property type="molecule type" value="Genomic_DNA"/>
</dbReference>
<dbReference type="GO" id="GO:0005739">
    <property type="term" value="C:mitochondrion"/>
    <property type="evidence" value="ECO:0007669"/>
    <property type="project" value="TreeGrafter"/>
</dbReference>
<gene>
    <name evidence="6" type="ORF">MICPUCDRAFT_20304</name>
</gene>
<dbReference type="InterPro" id="IPR006169">
    <property type="entry name" value="GTP1_OBG_dom"/>
</dbReference>
<comment type="similarity">
    <text evidence="1">Belongs to the TRAFAC class OBG-HflX-like GTPase superfamily. OBG GTPase family.</text>
</comment>
<dbReference type="OMA" id="EICICRI"/>
<feature type="domain" description="OBG-type G" evidence="4">
    <location>
        <begin position="51"/>
        <end position="224"/>
    </location>
</feature>
<evidence type="ECO:0000313" key="7">
    <source>
        <dbReference type="Proteomes" id="UP000001876"/>
    </source>
</evidence>
<dbReference type="STRING" id="564608.C1N196"/>
<dbReference type="OrthoDB" id="347018at2759"/>
<dbReference type="InterPro" id="IPR014100">
    <property type="entry name" value="GTP-bd_Obg/CgtA"/>
</dbReference>
<evidence type="ECO:0000256" key="1">
    <source>
        <dbReference type="ARBA" id="ARBA00007699"/>
    </source>
</evidence>
<evidence type="ECO:0000256" key="3">
    <source>
        <dbReference type="SAM" id="MobiDB-lite"/>
    </source>
</evidence>
<proteinExistence type="inferred from homology"/>
<dbReference type="GeneID" id="9687213"/>
<organism evidence="7">
    <name type="scientific">Micromonas pusilla (strain CCMP1545)</name>
    <name type="common">Picoplanktonic green alga</name>
    <dbReference type="NCBI Taxonomy" id="564608"/>
    <lineage>
        <taxon>Eukaryota</taxon>
        <taxon>Viridiplantae</taxon>
        <taxon>Chlorophyta</taxon>
        <taxon>Mamiellophyceae</taxon>
        <taxon>Mamiellales</taxon>
        <taxon>Mamiellaceae</taxon>
        <taxon>Micromonas</taxon>
    </lineage>
</organism>
<dbReference type="GO" id="GO:0003924">
    <property type="term" value="F:GTPase activity"/>
    <property type="evidence" value="ECO:0007669"/>
    <property type="project" value="InterPro"/>
</dbReference>
<dbReference type="PROSITE" id="PS51710">
    <property type="entry name" value="G_OBG"/>
    <property type="match status" value="1"/>
</dbReference>
<dbReference type="PRINTS" id="PR00326">
    <property type="entry name" value="GTP1OBG"/>
</dbReference>
<dbReference type="Proteomes" id="UP000001876">
    <property type="component" value="Unassembled WGS sequence"/>
</dbReference>
<dbReference type="AlphaFoldDB" id="C1N196"/>
<dbReference type="PROSITE" id="PS51883">
    <property type="entry name" value="OBG"/>
    <property type="match status" value="1"/>
</dbReference>
<dbReference type="InterPro" id="IPR027417">
    <property type="entry name" value="P-loop_NTPase"/>
</dbReference>
<dbReference type="SUPFAM" id="SSF52540">
    <property type="entry name" value="P-loop containing nucleoside triphosphate hydrolases"/>
    <property type="match status" value="1"/>
</dbReference>
<dbReference type="Pfam" id="PF01926">
    <property type="entry name" value="MMR_HSR1"/>
    <property type="match status" value="1"/>
</dbReference>
<keyword evidence="7" id="KW-1185">Reference proteome</keyword>
<accession>C1N196</accession>
<evidence type="ECO:0000313" key="6">
    <source>
        <dbReference type="EMBL" id="EEH54159.1"/>
    </source>
</evidence>
<dbReference type="CDD" id="cd01898">
    <property type="entry name" value="Obg"/>
    <property type="match status" value="1"/>
</dbReference>
<evidence type="ECO:0000259" key="5">
    <source>
        <dbReference type="PROSITE" id="PS51883"/>
    </source>
</evidence>
<dbReference type="PANTHER" id="PTHR11702">
    <property type="entry name" value="DEVELOPMENTALLY REGULATED GTP-BINDING PROTEIN-RELATED"/>
    <property type="match status" value="1"/>
</dbReference>
<sequence>MDEHKKRILLSKGGRGGKGNRAKPRGELAGTADKGADGGKLTVVLELKSVADLGLVGLPNAGKSTLLRAISDARPNVADYAFTTMSPQLGAVKLDGGLSSVTVADIPGLIKGAHENRGLGHNFLRHVERCAAFLFVVDLSSGMGDRPGMRPWEALKVLRAELDAYLPGLSNRPAIVVGTKTDVARTSKAAEALRRRTDLPVVCVSANASEGIDALLSATEDLLERAKRERDEGEARDVVDVEL</sequence>
<dbReference type="PIRSF" id="PIRSF002401">
    <property type="entry name" value="GTP_bd_Obg/CgtA"/>
    <property type="match status" value="1"/>
</dbReference>
<keyword evidence="2" id="KW-0547">Nucleotide-binding</keyword>
<dbReference type="InterPro" id="IPR006073">
    <property type="entry name" value="GTP-bd"/>
</dbReference>
<feature type="region of interest" description="Disordered" evidence="3">
    <location>
        <begin position="1"/>
        <end position="33"/>
    </location>
</feature>
<dbReference type="InterPro" id="IPR045086">
    <property type="entry name" value="OBG_GTPase"/>
</dbReference>
<dbReference type="Gene3D" id="3.40.50.300">
    <property type="entry name" value="P-loop containing nucleotide triphosphate hydrolases"/>
    <property type="match status" value="1"/>
</dbReference>
<name>C1N196_MICPC</name>
<evidence type="ECO:0000256" key="2">
    <source>
        <dbReference type="ARBA" id="ARBA00022741"/>
    </source>
</evidence>
<dbReference type="KEGG" id="mpp:MICPUCDRAFT_20304"/>
<dbReference type="RefSeq" id="XP_003061529.1">
    <property type="nucleotide sequence ID" value="XM_003061483.1"/>
</dbReference>
<protein>
    <submittedName>
        <fullName evidence="6">Predicted protein</fullName>
    </submittedName>
</protein>
<dbReference type="PANTHER" id="PTHR11702:SF31">
    <property type="entry name" value="MITOCHONDRIAL RIBOSOME-ASSOCIATED GTPASE 2"/>
    <property type="match status" value="1"/>
</dbReference>
<evidence type="ECO:0000259" key="4">
    <source>
        <dbReference type="PROSITE" id="PS51710"/>
    </source>
</evidence>
<dbReference type="GO" id="GO:0000287">
    <property type="term" value="F:magnesium ion binding"/>
    <property type="evidence" value="ECO:0007669"/>
    <property type="project" value="InterPro"/>
</dbReference>
<dbReference type="GO" id="GO:0005525">
    <property type="term" value="F:GTP binding"/>
    <property type="evidence" value="ECO:0007669"/>
    <property type="project" value="InterPro"/>
</dbReference>
<dbReference type="GO" id="GO:0042254">
    <property type="term" value="P:ribosome biogenesis"/>
    <property type="evidence" value="ECO:0007669"/>
    <property type="project" value="UniProtKB-UniRule"/>
</dbReference>
<reference evidence="6 7" key="1">
    <citation type="journal article" date="2009" name="Science">
        <title>Green evolution and dynamic adaptations revealed by genomes of the marine picoeukaryotes Micromonas.</title>
        <authorList>
            <person name="Worden A.Z."/>
            <person name="Lee J.H."/>
            <person name="Mock T."/>
            <person name="Rouze P."/>
            <person name="Simmons M.P."/>
            <person name="Aerts A.L."/>
            <person name="Allen A.E."/>
            <person name="Cuvelier M.L."/>
            <person name="Derelle E."/>
            <person name="Everett M.V."/>
            <person name="Foulon E."/>
            <person name="Grimwood J."/>
            <person name="Gundlach H."/>
            <person name="Henrissat B."/>
            <person name="Napoli C."/>
            <person name="McDonald S.M."/>
            <person name="Parker M.S."/>
            <person name="Rombauts S."/>
            <person name="Salamov A."/>
            <person name="Von Dassow P."/>
            <person name="Badger J.H."/>
            <person name="Coutinho P.M."/>
            <person name="Demir E."/>
            <person name="Dubchak I."/>
            <person name="Gentemann C."/>
            <person name="Eikrem W."/>
            <person name="Gready J.E."/>
            <person name="John U."/>
            <person name="Lanier W."/>
            <person name="Lindquist E.A."/>
            <person name="Lucas S."/>
            <person name="Mayer K.F."/>
            <person name="Moreau H."/>
            <person name="Not F."/>
            <person name="Otillar R."/>
            <person name="Panaud O."/>
            <person name="Pangilinan J."/>
            <person name="Paulsen I."/>
            <person name="Piegu B."/>
            <person name="Poliakov A."/>
            <person name="Robbens S."/>
            <person name="Schmutz J."/>
            <person name="Toulza E."/>
            <person name="Wyss T."/>
            <person name="Zelensky A."/>
            <person name="Zhou K."/>
            <person name="Armbrust E.V."/>
            <person name="Bhattacharya D."/>
            <person name="Goodenough U.W."/>
            <person name="Van de Peer Y."/>
            <person name="Grigoriev I.V."/>
        </authorList>
    </citation>
    <scope>NUCLEOTIDE SEQUENCE [LARGE SCALE GENOMIC DNA]</scope>
    <source>
        <strain evidence="6 7">CCMP1545</strain>
    </source>
</reference>
<dbReference type="InterPro" id="IPR031167">
    <property type="entry name" value="G_OBG"/>
</dbReference>
<feature type="domain" description="Obg" evidence="5">
    <location>
        <begin position="1"/>
        <end position="50"/>
    </location>
</feature>